<organism evidence="1 2">
    <name type="scientific">Roridomyces roridus</name>
    <dbReference type="NCBI Taxonomy" id="1738132"/>
    <lineage>
        <taxon>Eukaryota</taxon>
        <taxon>Fungi</taxon>
        <taxon>Dikarya</taxon>
        <taxon>Basidiomycota</taxon>
        <taxon>Agaricomycotina</taxon>
        <taxon>Agaricomycetes</taxon>
        <taxon>Agaricomycetidae</taxon>
        <taxon>Agaricales</taxon>
        <taxon>Marasmiineae</taxon>
        <taxon>Mycenaceae</taxon>
        <taxon>Roridomyces</taxon>
    </lineage>
</organism>
<dbReference type="EMBL" id="JARKIF010000107">
    <property type="protein sequence ID" value="KAJ7604337.1"/>
    <property type="molecule type" value="Genomic_DNA"/>
</dbReference>
<evidence type="ECO:0000313" key="2">
    <source>
        <dbReference type="Proteomes" id="UP001221142"/>
    </source>
</evidence>
<reference evidence="1" key="1">
    <citation type="submission" date="2023-03" db="EMBL/GenBank/DDBJ databases">
        <title>Massive genome expansion in bonnet fungi (Mycena s.s.) driven by repeated elements and novel gene families across ecological guilds.</title>
        <authorList>
            <consortium name="Lawrence Berkeley National Laboratory"/>
            <person name="Harder C.B."/>
            <person name="Miyauchi S."/>
            <person name="Viragh M."/>
            <person name="Kuo A."/>
            <person name="Thoen E."/>
            <person name="Andreopoulos B."/>
            <person name="Lu D."/>
            <person name="Skrede I."/>
            <person name="Drula E."/>
            <person name="Henrissat B."/>
            <person name="Morin E."/>
            <person name="Kohler A."/>
            <person name="Barry K."/>
            <person name="LaButti K."/>
            <person name="Morin E."/>
            <person name="Salamov A."/>
            <person name="Lipzen A."/>
            <person name="Mereny Z."/>
            <person name="Hegedus B."/>
            <person name="Baldrian P."/>
            <person name="Stursova M."/>
            <person name="Weitz H."/>
            <person name="Taylor A."/>
            <person name="Grigoriev I.V."/>
            <person name="Nagy L.G."/>
            <person name="Martin F."/>
            <person name="Kauserud H."/>
        </authorList>
    </citation>
    <scope>NUCLEOTIDE SEQUENCE</scope>
    <source>
        <strain evidence="1">9284</strain>
    </source>
</reference>
<feature type="non-terminal residue" evidence="1">
    <location>
        <position position="1"/>
    </location>
</feature>
<proteinExistence type="predicted"/>
<keyword evidence="2" id="KW-1185">Reference proteome</keyword>
<accession>A0AAD7AYH5</accession>
<gene>
    <name evidence="1" type="ORF">FB45DRAFT_769288</name>
</gene>
<sequence length="294" mass="33949">MLAVAPDITSAKAALLDMEVTLRGPSRSKAGGYKRPNFTVWVQNRMEGIRAHLSLYTNPKSLTYGKWSESARQAAIAMGRDSLHCARTFARLSRQYINDRKVLPINPYGGWKQSMLADEELATEIREYLQELGKFITAERLVEFLGRQDIMDKHGIDKKISVRTARNYLNELGYRFRVEKKGQYSDGHERADVVYYRDQVYLPALKGFLERSFIYEPDGSVITPTLPARVRRTVIWYHDESVFYAHDRRRKAWYHKDAPATPYRKGDGASYMVADYFSADFGWLRTRDGRPGAR</sequence>
<protein>
    <submittedName>
        <fullName evidence="1">Uncharacterized protein</fullName>
    </submittedName>
</protein>
<dbReference type="AlphaFoldDB" id="A0AAD7AYH5"/>
<dbReference type="Proteomes" id="UP001221142">
    <property type="component" value="Unassembled WGS sequence"/>
</dbReference>
<dbReference type="PANTHER" id="PTHR35871">
    <property type="entry name" value="EXPRESSED PROTEIN"/>
    <property type="match status" value="1"/>
</dbReference>
<dbReference type="PANTHER" id="PTHR35871:SF1">
    <property type="entry name" value="CXC1-LIKE CYSTEINE CLUSTER ASSOCIATED WITH KDZ TRANSPOSASES DOMAIN-CONTAINING PROTEIN"/>
    <property type="match status" value="1"/>
</dbReference>
<evidence type="ECO:0000313" key="1">
    <source>
        <dbReference type="EMBL" id="KAJ7604337.1"/>
    </source>
</evidence>
<name>A0AAD7AYH5_9AGAR</name>
<comment type="caution">
    <text evidence="1">The sequence shown here is derived from an EMBL/GenBank/DDBJ whole genome shotgun (WGS) entry which is preliminary data.</text>
</comment>